<dbReference type="InterPro" id="IPR046955">
    <property type="entry name" value="PHR1-like"/>
</dbReference>
<proteinExistence type="predicted"/>
<comment type="caution">
    <text evidence="2">The sequence shown here is derived from an EMBL/GenBank/DDBJ whole genome shotgun (WGS) entry which is preliminary data.</text>
</comment>
<feature type="domain" description="MYB-CC type transcription factor LHEQLE-containing" evidence="1">
    <location>
        <begin position="139"/>
        <end position="184"/>
    </location>
</feature>
<reference evidence="2 3" key="1">
    <citation type="journal article" date="2024" name="G3 (Bethesda)">
        <title>Genome assembly of Hibiscus sabdariffa L. provides insights into metabolisms of medicinal natural products.</title>
        <authorList>
            <person name="Kim T."/>
        </authorList>
    </citation>
    <scope>NUCLEOTIDE SEQUENCE [LARGE SCALE GENOMIC DNA]</scope>
    <source>
        <strain evidence="2">TK-2024</strain>
        <tissue evidence="2">Old leaves</tissue>
    </source>
</reference>
<dbReference type="Proteomes" id="UP001396334">
    <property type="component" value="Unassembled WGS sequence"/>
</dbReference>
<accession>A0ABR2NM28</accession>
<dbReference type="InterPro" id="IPR025756">
    <property type="entry name" value="Myb_CC_LHEQLE"/>
</dbReference>
<gene>
    <name evidence="2" type="ORF">V6N11_021317</name>
</gene>
<dbReference type="EMBL" id="JBBPBN010000124">
    <property type="protein sequence ID" value="KAK8977231.1"/>
    <property type="molecule type" value="Genomic_DNA"/>
</dbReference>
<dbReference type="Pfam" id="PF14379">
    <property type="entry name" value="Myb_CC_LHEQLE"/>
    <property type="match status" value="1"/>
</dbReference>
<evidence type="ECO:0000313" key="3">
    <source>
        <dbReference type="Proteomes" id="UP001396334"/>
    </source>
</evidence>
<protein>
    <recommendedName>
        <fullName evidence="1">MYB-CC type transcription factor LHEQLE-containing domain-containing protein</fullName>
    </recommendedName>
</protein>
<evidence type="ECO:0000259" key="1">
    <source>
        <dbReference type="Pfam" id="PF14379"/>
    </source>
</evidence>
<organism evidence="2 3">
    <name type="scientific">Hibiscus sabdariffa</name>
    <name type="common">roselle</name>
    <dbReference type="NCBI Taxonomy" id="183260"/>
    <lineage>
        <taxon>Eukaryota</taxon>
        <taxon>Viridiplantae</taxon>
        <taxon>Streptophyta</taxon>
        <taxon>Embryophyta</taxon>
        <taxon>Tracheophyta</taxon>
        <taxon>Spermatophyta</taxon>
        <taxon>Magnoliopsida</taxon>
        <taxon>eudicotyledons</taxon>
        <taxon>Gunneridae</taxon>
        <taxon>Pentapetalae</taxon>
        <taxon>rosids</taxon>
        <taxon>malvids</taxon>
        <taxon>Malvales</taxon>
        <taxon>Malvaceae</taxon>
        <taxon>Malvoideae</taxon>
        <taxon>Hibiscus</taxon>
    </lineage>
</organism>
<dbReference type="PANTHER" id="PTHR31499">
    <property type="entry name" value="MYB FAMILY TRANSCRIPTION FACTOR PHL11"/>
    <property type="match status" value="1"/>
</dbReference>
<keyword evidence="3" id="KW-1185">Reference proteome</keyword>
<dbReference type="PANTHER" id="PTHR31499:SF11">
    <property type="entry name" value="MYB FAMILY TRANSCRIPTION FACTOR PHL8"/>
    <property type="match status" value="1"/>
</dbReference>
<sequence length="222" mass="24991">MRTTAGLAILFGSCEGHLTRGTEQDGYTSCCPHDLYVLHLHKHVKEMFTFKHLLCVFVQVKNIKIMRATAGLAILFGSCEGHLTRFRWRPWVHLTGSNAWVMGHLKLGLYIGLYRGNLISGPSTLCFLLLNCIQLSKRISQALQMQMEVQRKLHEKIEVQRHLQLRIEAQGKYLQLALKKAQETLVEYSSSSVGVELAKAELSQLVSMVNNGCTSSSFSELT</sequence>
<name>A0ABR2NM28_9ROSI</name>
<evidence type="ECO:0000313" key="2">
    <source>
        <dbReference type="EMBL" id="KAK8977231.1"/>
    </source>
</evidence>